<dbReference type="EMBL" id="KK117217">
    <property type="protein sequence ID" value="KFM69851.1"/>
    <property type="molecule type" value="Genomic_DNA"/>
</dbReference>
<feature type="non-terminal residue" evidence="1">
    <location>
        <position position="1"/>
    </location>
</feature>
<dbReference type="AlphaFoldDB" id="A0A087TXL2"/>
<organism evidence="1 2">
    <name type="scientific">Stegodyphus mimosarum</name>
    <name type="common">African social velvet spider</name>
    <dbReference type="NCBI Taxonomy" id="407821"/>
    <lineage>
        <taxon>Eukaryota</taxon>
        <taxon>Metazoa</taxon>
        <taxon>Ecdysozoa</taxon>
        <taxon>Arthropoda</taxon>
        <taxon>Chelicerata</taxon>
        <taxon>Arachnida</taxon>
        <taxon>Araneae</taxon>
        <taxon>Araneomorphae</taxon>
        <taxon>Entelegynae</taxon>
        <taxon>Eresoidea</taxon>
        <taxon>Eresidae</taxon>
        <taxon>Stegodyphus</taxon>
    </lineage>
</organism>
<accession>A0A087TXL2</accession>
<evidence type="ECO:0000313" key="1">
    <source>
        <dbReference type="EMBL" id="KFM69851.1"/>
    </source>
</evidence>
<proteinExistence type="predicted"/>
<reference evidence="1 2" key="1">
    <citation type="submission" date="2013-11" db="EMBL/GenBank/DDBJ databases">
        <title>Genome sequencing of Stegodyphus mimosarum.</title>
        <authorList>
            <person name="Bechsgaard J."/>
        </authorList>
    </citation>
    <scope>NUCLEOTIDE SEQUENCE [LARGE SCALE GENOMIC DNA]</scope>
</reference>
<feature type="non-terminal residue" evidence="1">
    <location>
        <position position="58"/>
    </location>
</feature>
<name>A0A087TXL2_STEMI</name>
<dbReference type="Proteomes" id="UP000054359">
    <property type="component" value="Unassembled WGS sequence"/>
</dbReference>
<keyword evidence="2" id="KW-1185">Reference proteome</keyword>
<evidence type="ECO:0000313" key="2">
    <source>
        <dbReference type="Proteomes" id="UP000054359"/>
    </source>
</evidence>
<sequence length="58" mass="6400">TPFTGSKLTLNFGKNQKRHQTIQNIPSAPKQLHITSASLCWAPFRESSSEAIAHPQTP</sequence>
<gene>
    <name evidence="1" type="ORF">X975_24934</name>
</gene>
<protein>
    <submittedName>
        <fullName evidence="1">Uncharacterized protein</fullName>
    </submittedName>
</protein>